<organism evidence="3">
    <name type="scientific">Gongylonema pulchrum</name>
    <dbReference type="NCBI Taxonomy" id="637853"/>
    <lineage>
        <taxon>Eukaryota</taxon>
        <taxon>Metazoa</taxon>
        <taxon>Ecdysozoa</taxon>
        <taxon>Nematoda</taxon>
        <taxon>Chromadorea</taxon>
        <taxon>Rhabditida</taxon>
        <taxon>Spirurina</taxon>
        <taxon>Spiruromorpha</taxon>
        <taxon>Spiruroidea</taxon>
        <taxon>Gongylonematidae</taxon>
        <taxon>Gongylonema</taxon>
    </lineage>
</organism>
<accession>A0A183CZM6</accession>
<evidence type="ECO:0000313" key="2">
    <source>
        <dbReference type="Proteomes" id="UP000271098"/>
    </source>
</evidence>
<gene>
    <name evidence="1" type="ORF">GPUH_LOCUS1917</name>
</gene>
<dbReference type="WBParaSite" id="GPUH_0000192201-mRNA-1">
    <property type="protein sequence ID" value="GPUH_0000192201-mRNA-1"/>
    <property type="gene ID" value="GPUH_0000192201"/>
</dbReference>
<dbReference type="AlphaFoldDB" id="A0A183CZM6"/>
<reference evidence="3" key="1">
    <citation type="submission" date="2016-06" db="UniProtKB">
        <authorList>
            <consortium name="WormBaseParasite"/>
        </authorList>
    </citation>
    <scope>IDENTIFICATION</scope>
</reference>
<dbReference type="Proteomes" id="UP000271098">
    <property type="component" value="Unassembled WGS sequence"/>
</dbReference>
<reference evidence="1 2" key="2">
    <citation type="submission" date="2018-11" db="EMBL/GenBank/DDBJ databases">
        <authorList>
            <consortium name="Pathogen Informatics"/>
        </authorList>
    </citation>
    <scope>NUCLEOTIDE SEQUENCE [LARGE SCALE GENOMIC DNA]</scope>
</reference>
<evidence type="ECO:0000313" key="3">
    <source>
        <dbReference type="WBParaSite" id="GPUH_0000192201-mRNA-1"/>
    </source>
</evidence>
<protein>
    <submittedName>
        <fullName evidence="3">IgGFc_binding domain-containing protein</fullName>
    </submittedName>
</protein>
<evidence type="ECO:0000313" key="1">
    <source>
        <dbReference type="EMBL" id="VDK31225.1"/>
    </source>
</evidence>
<name>A0A183CZM6_9BILA</name>
<dbReference type="EMBL" id="UYRT01002598">
    <property type="protein sequence ID" value="VDK31225.1"/>
    <property type="molecule type" value="Genomic_DNA"/>
</dbReference>
<sequence>MLRYGGYERQTGGYISGAFLDMLPSRTQFVTAGTAFSVLSDSNLITIIGDEKTKDTAVFDNFYEIVWAPISYLDEVMYYAASSVPSGYHNLYSEGDYIVFVTGTIDGVAYSQKWQPMPVPRTTTPSPQCYFVIPFSSERETAEQSASITIINPGDLWNNVTIRYLDGKETHRTVLYLTPLSSRTVEIPSSALSFCKNTGTGFAVCPDTRINVSSLYAISLFVNSYSLNMSGDSFLGKYDSIGCILISKHSGSFIFCFF</sequence>
<dbReference type="OrthoDB" id="5868818at2759"/>
<proteinExistence type="predicted"/>
<keyword evidence="2" id="KW-1185">Reference proteome</keyword>